<dbReference type="EMBL" id="SRHE01000521">
    <property type="protein sequence ID" value="TWW08748.1"/>
    <property type="molecule type" value="Genomic_DNA"/>
</dbReference>
<proteinExistence type="predicted"/>
<organism evidence="1 2">
    <name type="scientific">Planctomyces bekefii</name>
    <dbReference type="NCBI Taxonomy" id="1653850"/>
    <lineage>
        <taxon>Bacteria</taxon>
        <taxon>Pseudomonadati</taxon>
        <taxon>Planctomycetota</taxon>
        <taxon>Planctomycetia</taxon>
        <taxon>Planctomycetales</taxon>
        <taxon>Planctomycetaceae</taxon>
        <taxon>Planctomyces</taxon>
    </lineage>
</organism>
<protein>
    <recommendedName>
        <fullName evidence="3">TIGR02391 family protein</fullName>
    </recommendedName>
</protein>
<evidence type="ECO:0008006" key="3">
    <source>
        <dbReference type="Google" id="ProtNLM"/>
    </source>
</evidence>
<evidence type="ECO:0000313" key="1">
    <source>
        <dbReference type="EMBL" id="TWW08748.1"/>
    </source>
</evidence>
<sequence length="46" mass="5059">MGHGILKALQPHLKPGASWEDFCLAQILNICEILTELLPKMDAANN</sequence>
<reference evidence="1 2" key="1">
    <citation type="submission" date="2019-08" db="EMBL/GenBank/DDBJ databases">
        <title>100 year-old enigma solved: identification of Planctomyces bekefii, the type genus and species of the phylum Planctomycetes.</title>
        <authorList>
            <person name="Svetlana D.N."/>
            <person name="Overmann J."/>
        </authorList>
    </citation>
    <scope>NUCLEOTIDE SEQUENCE [LARGE SCALE GENOMIC DNA]</scope>
    <source>
        <strain evidence="1">Phe10_nw2017</strain>
    </source>
</reference>
<evidence type="ECO:0000313" key="2">
    <source>
        <dbReference type="Proteomes" id="UP000321083"/>
    </source>
</evidence>
<comment type="caution">
    <text evidence="1">The sequence shown here is derived from an EMBL/GenBank/DDBJ whole genome shotgun (WGS) entry which is preliminary data.</text>
</comment>
<reference evidence="1 2" key="2">
    <citation type="submission" date="2019-08" db="EMBL/GenBank/DDBJ databases">
        <authorList>
            <person name="Henke P."/>
        </authorList>
    </citation>
    <scope>NUCLEOTIDE SEQUENCE [LARGE SCALE GENOMIC DNA]</scope>
    <source>
        <strain evidence="1">Phe10_nw2017</strain>
    </source>
</reference>
<accession>A0A5C6M289</accession>
<dbReference type="AlphaFoldDB" id="A0A5C6M289"/>
<gene>
    <name evidence="1" type="ORF">E3A20_21220</name>
</gene>
<keyword evidence="2" id="KW-1185">Reference proteome</keyword>
<dbReference type="Proteomes" id="UP000321083">
    <property type="component" value="Unassembled WGS sequence"/>
</dbReference>
<name>A0A5C6M289_9PLAN</name>